<feature type="domain" description="Cupin type-2" evidence="2">
    <location>
        <begin position="255"/>
        <end position="315"/>
    </location>
</feature>
<dbReference type="InterPro" id="IPR013096">
    <property type="entry name" value="Cupin_2"/>
</dbReference>
<dbReference type="Pfam" id="PF07883">
    <property type="entry name" value="Cupin_2"/>
    <property type="match status" value="1"/>
</dbReference>
<dbReference type="GO" id="GO:0051920">
    <property type="term" value="F:peroxiredoxin activity"/>
    <property type="evidence" value="ECO:0007669"/>
    <property type="project" value="InterPro"/>
</dbReference>
<feature type="domain" description="Carboxymuconolactone decarboxylase-like" evidence="1">
    <location>
        <begin position="123"/>
        <end position="185"/>
    </location>
</feature>
<dbReference type="InterPro" id="IPR014710">
    <property type="entry name" value="RmlC-like_jellyroll"/>
</dbReference>
<dbReference type="InterPro" id="IPR003779">
    <property type="entry name" value="CMD-like"/>
</dbReference>
<dbReference type="EMBL" id="CAACYH010000004">
    <property type="protein sequence ID" value="VFB13313.1"/>
    <property type="molecule type" value="Genomic_DNA"/>
</dbReference>
<organism evidence="3 4">
    <name type="scientific">Prevotella heparinolytica</name>
    <dbReference type="NCBI Taxonomy" id="28113"/>
    <lineage>
        <taxon>Bacteria</taxon>
        <taxon>Pseudomonadati</taxon>
        <taxon>Bacteroidota</taxon>
        <taxon>Bacteroidia</taxon>
        <taxon>Bacteroidales</taxon>
        <taxon>Bacteroidaceae</taxon>
        <taxon>Bacteroides</taxon>
    </lineage>
</organism>
<dbReference type="SUPFAM" id="SSF51182">
    <property type="entry name" value="RmlC-like cupins"/>
    <property type="match status" value="1"/>
</dbReference>
<dbReference type="AlphaFoldDB" id="A0A449I1G6"/>
<dbReference type="CDD" id="cd02233">
    <property type="entry name" value="cupin_HNL-like"/>
    <property type="match status" value="1"/>
</dbReference>
<dbReference type="InterPro" id="IPR047263">
    <property type="entry name" value="HNL-like_cupin"/>
</dbReference>
<evidence type="ECO:0000313" key="4">
    <source>
        <dbReference type="Proteomes" id="UP000396835"/>
    </source>
</evidence>
<dbReference type="PANTHER" id="PTHR43698">
    <property type="entry name" value="RIBD C-TERMINAL DOMAIN CONTAINING PROTEIN"/>
    <property type="match status" value="1"/>
</dbReference>
<feature type="domain" description="Carboxymuconolactone decarboxylase-like" evidence="1">
    <location>
        <begin position="6"/>
        <end position="70"/>
    </location>
</feature>
<gene>
    <name evidence="3" type="ORF">NCTC7812_00836</name>
</gene>
<evidence type="ECO:0000259" key="2">
    <source>
        <dbReference type="Pfam" id="PF07883"/>
    </source>
</evidence>
<dbReference type="SUPFAM" id="SSF69118">
    <property type="entry name" value="AhpD-like"/>
    <property type="match status" value="1"/>
</dbReference>
<dbReference type="InterPro" id="IPR029032">
    <property type="entry name" value="AhpD-like"/>
</dbReference>
<reference evidence="3 4" key="1">
    <citation type="submission" date="2019-02" db="EMBL/GenBank/DDBJ databases">
        <authorList>
            <consortium name="Pathogen Informatics"/>
        </authorList>
    </citation>
    <scope>NUCLEOTIDE SEQUENCE [LARGE SCALE GENOMIC DNA]</scope>
    <source>
        <strain evidence="3 4">3012STDY7078512</strain>
    </source>
</reference>
<accession>A0A449I1G6</accession>
<dbReference type="Gene3D" id="2.60.120.10">
    <property type="entry name" value="Jelly Rolls"/>
    <property type="match status" value="1"/>
</dbReference>
<sequence length="348" mass="38403">MNEMETLDLKWQDMVAIACLEAKGDVDRLAQAIRNGLDSGLTVNQIKEALSQLYAYTGFPRSLNGLGVLQRISEARKAEGIKDDEGQDAEPLPKDYNALKYGTEVQTQLTGGKPFNYTFAPATDYYLKAHLFGDIFARNNLSFAERELVTISALCGLKGVESQLASHVRGARNMGLSDTAIRAIPQILRQKVGDLEAYRAGRAISKVFGEPFTEGEPIENRIFPKGEPNTAYANNFIGNSYLAPLTEGTLPLHNVTFEPGCRNNWHIHHKGGQILICVGGRGWYQEWGEPARALKPGDVVNIPAEVKHWHGAASDSWFQHIAIAVPAEGASTEWCEPVTDEEYKKCNQ</sequence>
<proteinExistence type="predicted"/>
<evidence type="ECO:0000313" key="3">
    <source>
        <dbReference type="EMBL" id="VFB13313.1"/>
    </source>
</evidence>
<evidence type="ECO:0000259" key="1">
    <source>
        <dbReference type="Pfam" id="PF02627"/>
    </source>
</evidence>
<dbReference type="InterPro" id="IPR011051">
    <property type="entry name" value="RmlC_Cupin_sf"/>
</dbReference>
<protein>
    <submittedName>
        <fullName evidence="3">Carboxymuconolactone decarboxylase</fullName>
    </submittedName>
</protein>
<dbReference type="Pfam" id="PF02627">
    <property type="entry name" value="CMD"/>
    <property type="match status" value="2"/>
</dbReference>
<dbReference type="PANTHER" id="PTHR43698:SF1">
    <property type="entry name" value="BLL4564 PROTEIN"/>
    <property type="match status" value="1"/>
</dbReference>
<name>A0A449I1G6_9BACE</name>
<dbReference type="Gene3D" id="1.20.1290.10">
    <property type="entry name" value="AhpD-like"/>
    <property type="match status" value="1"/>
</dbReference>
<dbReference type="Proteomes" id="UP000396835">
    <property type="component" value="Unassembled WGS sequence"/>
</dbReference>